<name>X1QYA2_9ZZZZ</name>
<comment type="caution">
    <text evidence="4">The sequence shown here is derived from an EMBL/GenBank/DDBJ whole genome shotgun (WGS) entry which is preliminary data.</text>
</comment>
<sequence length="75" mass="8047">MGTLWTATAIRIEANLSFIGLGAPPTPTWGGIIREGMDYLSNASWISLFSGVAILITVLSFNMLGDGIRDIIDPH</sequence>
<dbReference type="PANTHER" id="PTHR43386:SF1">
    <property type="entry name" value="D,D-DIPEPTIDE TRANSPORT SYSTEM PERMEASE PROTEIN DDPC-RELATED"/>
    <property type="match status" value="1"/>
</dbReference>
<dbReference type="InterPro" id="IPR050366">
    <property type="entry name" value="BP-dependent_transpt_permease"/>
</dbReference>
<feature type="non-terminal residue" evidence="4">
    <location>
        <position position="75"/>
    </location>
</feature>
<protein>
    <recommendedName>
        <fullName evidence="5">ABC transmembrane type-1 domain-containing protein</fullName>
    </recommendedName>
</protein>
<proteinExistence type="predicted"/>
<evidence type="ECO:0000256" key="2">
    <source>
        <dbReference type="ARBA" id="ARBA00022448"/>
    </source>
</evidence>
<feature type="transmembrane region" description="Helical" evidence="3">
    <location>
        <begin position="45"/>
        <end position="65"/>
    </location>
</feature>
<dbReference type="AlphaFoldDB" id="X1QYA2"/>
<evidence type="ECO:0008006" key="5">
    <source>
        <dbReference type="Google" id="ProtNLM"/>
    </source>
</evidence>
<evidence type="ECO:0000256" key="1">
    <source>
        <dbReference type="ARBA" id="ARBA00004651"/>
    </source>
</evidence>
<keyword evidence="3" id="KW-0812">Transmembrane</keyword>
<dbReference type="PANTHER" id="PTHR43386">
    <property type="entry name" value="OLIGOPEPTIDE TRANSPORT SYSTEM PERMEASE PROTEIN APPC"/>
    <property type="match status" value="1"/>
</dbReference>
<comment type="subcellular location">
    <subcellularLocation>
        <location evidence="1">Cell membrane</location>
        <topology evidence="1">Multi-pass membrane protein</topology>
    </subcellularLocation>
</comment>
<evidence type="ECO:0000313" key="4">
    <source>
        <dbReference type="EMBL" id="GAI48279.1"/>
    </source>
</evidence>
<reference evidence="4" key="1">
    <citation type="journal article" date="2014" name="Front. Microbiol.">
        <title>High frequency of phylogenetically diverse reductive dehalogenase-homologous genes in deep subseafloor sedimentary metagenomes.</title>
        <authorList>
            <person name="Kawai M."/>
            <person name="Futagami T."/>
            <person name="Toyoda A."/>
            <person name="Takaki Y."/>
            <person name="Nishi S."/>
            <person name="Hori S."/>
            <person name="Arai W."/>
            <person name="Tsubouchi T."/>
            <person name="Morono Y."/>
            <person name="Uchiyama I."/>
            <person name="Ito T."/>
            <person name="Fujiyama A."/>
            <person name="Inagaki F."/>
            <person name="Takami H."/>
        </authorList>
    </citation>
    <scope>NUCLEOTIDE SEQUENCE</scope>
    <source>
        <strain evidence="4">Expedition CK06-06</strain>
    </source>
</reference>
<keyword evidence="2" id="KW-0813">Transport</keyword>
<keyword evidence="3" id="KW-1133">Transmembrane helix</keyword>
<gene>
    <name evidence="4" type="ORF">S06H3_57580</name>
</gene>
<accession>X1QYA2</accession>
<dbReference type="GO" id="GO:0005886">
    <property type="term" value="C:plasma membrane"/>
    <property type="evidence" value="ECO:0007669"/>
    <property type="project" value="UniProtKB-SubCell"/>
</dbReference>
<evidence type="ECO:0000256" key="3">
    <source>
        <dbReference type="SAM" id="Phobius"/>
    </source>
</evidence>
<keyword evidence="3" id="KW-0472">Membrane</keyword>
<dbReference type="EMBL" id="BARV01037175">
    <property type="protein sequence ID" value="GAI48279.1"/>
    <property type="molecule type" value="Genomic_DNA"/>
</dbReference>
<organism evidence="4">
    <name type="scientific">marine sediment metagenome</name>
    <dbReference type="NCBI Taxonomy" id="412755"/>
    <lineage>
        <taxon>unclassified sequences</taxon>
        <taxon>metagenomes</taxon>
        <taxon>ecological metagenomes</taxon>
    </lineage>
</organism>